<evidence type="ECO:0000313" key="4">
    <source>
        <dbReference type="Proteomes" id="UP000654075"/>
    </source>
</evidence>
<evidence type="ECO:0000256" key="2">
    <source>
        <dbReference type="RuleBase" id="RU003718"/>
    </source>
</evidence>
<dbReference type="Pfam" id="PF00201">
    <property type="entry name" value="UDPGT"/>
    <property type="match status" value="1"/>
</dbReference>
<comment type="caution">
    <text evidence="3">The sequence shown here is derived from an EMBL/GenBank/DDBJ whole genome shotgun (WGS) entry which is preliminary data.</text>
</comment>
<name>A0A813DKJ1_POLGL</name>
<dbReference type="GO" id="GO:0008194">
    <property type="term" value="F:UDP-glycosyltransferase activity"/>
    <property type="evidence" value="ECO:0007669"/>
    <property type="project" value="InterPro"/>
</dbReference>
<dbReference type="PANTHER" id="PTHR48050:SF13">
    <property type="entry name" value="STEROL 3-BETA-GLUCOSYLTRANSFERASE UGT80A2"/>
    <property type="match status" value="1"/>
</dbReference>
<dbReference type="AlphaFoldDB" id="A0A813DKJ1"/>
<gene>
    <name evidence="3" type="ORF">PGLA1383_LOCUS7940</name>
</gene>
<dbReference type="PANTHER" id="PTHR48050">
    <property type="entry name" value="STEROL 3-BETA-GLUCOSYLTRANSFERASE"/>
    <property type="match status" value="1"/>
</dbReference>
<comment type="similarity">
    <text evidence="2">Belongs to the UDP-glycosyltransferase family.</text>
</comment>
<dbReference type="Proteomes" id="UP000654075">
    <property type="component" value="Unassembled WGS sequence"/>
</dbReference>
<keyword evidence="4" id="KW-1185">Reference proteome</keyword>
<evidence type="ECO:0000313" key="3">
    <source>
        <dbReference type="EMBL" id="CAE8589163.1"/>
    </source>
</evidence>
<organism evidence="3 4">
    <name type="scientific">Polarella glacialis</name>
    <name type="common">Dinoflagellate</name>
    <dbReference type="NCBI Taxonomy" id="89957"/>
    <lineage>
        <taxon>Eukaryota</taxon>
        <taxon>Sar</taxon>
        <taxon>Alveolata</taxon>
        <taxon>Dinophyceae</taxon>
        <taxon>Suessiales</taxon>
        <taxon>Suessiaceae</taxon>
        <taxon>Polarella</taxon>
    </lineage>
</organism>
<dbReference type="InterPro" id="IPR050426">
    <property type="entry name" value="Glycosyltransferase_28"/>
</dbReference>
<evidence type="ECO:0008006" key="5">
    <source>
        <dbReference type="Google" id="ProtNLM"/>
    </source>
</evidence>
<sequence>MCLKMCYYSLPAGICLAQRLLSAWRPDLVLHSAQEVYPQLAAAKLRVPCASFLTWPGPGVPLQMASIPEAERQAWDEALAKHPGIVPANEIAREHFGVDVLATQLSCRHFNRQLNLVFSEPRLGAEVPAYQQALLDDSTFLWVGHTGSPQHHITGVPAATSLAPWSELDQDDQPWLVPTGTKVILVTLGTLIVDMRWEMAIHVSSSGKFTGRAFCERLWEELVEQFGDRSDVRVILGVGPRQDVVGSLGDMPKNFAARRFISQVDALEHSDVFITHGGANSVKEALAAGVPMIVVPFCVDQHSNGQAVERAGAGVVFPQLMEAKRGAVAAAVAAALCGPTADSQRRRSRALGLELKRGGGAEAAAEACLRLIQKQEGKEQDPEDSDASGWNWRCLT</sequence>
<dbReference type="PROSITE" id="PS00375">
    <property type="entry name" value="UDPGT"/>
    <property type="match status" value="1"/>
</dbReference>
<dbReference type="OrthoDB" id="5835829at2759"/>
<evidence type="ECO:0000256" key="1">
    <source>
        <dbReference type="ARBA" id="ARBA00022679"/>
    </source>
</evidence>
<accession>A0A813DKJ1</accession>
<reference evidence="3" key="1">
    <citation type="submission" date="2021-02" db="EMBL/GenBank/DDBJ databases">
        <authorList>
            <person name="Dougan E. K."/>
            <person name="Rhodes N."/>
            <person name="Thang M."/>
            <person name="Chan C."/>
        </authorList>
    </citation>
    <scope>NUCLEOTIDE SEQUENCE</scope>
</reference>
<dbReference type="InterPro" id="IPR035595">
    <property type="entry name" value="UDP_glycos_trans_CS"/>
</dbReference>
<dbReference type="CDD" id="cd03784">
    <property type="entry name" value="GT1_Gtf-like"/>
    <property type="match status" value="1"/>
</dbReference>
<keyword evidence="1 2" id="KW-0808">Transferase</keyword>
<dbReference type="Gene3D" id="3.40.50.2000">
    <property type="entry name" value="Glycogen Phosphorylase B"/>
    <property type="match status" value="2"/>
</dbReference>
<dbReference type="SUPFAM" id="SSF53756">
    <property type="entry name" value="UDP-Glycosyltransferase/glycogen phosphorylase"/>
    <property type="match status" value="1"/>
</dbReference>
<dbReference type="EMBL" id="CAJNNV010003524">
    <property type="protein sequence ID" value="CAE8589163.1"/>
    <property type="molecule type" value="Genomic_DNA"/>
</dbReference>
<proteinExistence type="inferred from homology"/>
<dbReference type="InterPro" id="IPR002213">
    <property type="entry name" value="UDP_glucos_trans"/>
</dbReference>
<dbReference type="OMA" id="GSACCTH"/>
<protein>
    <recommendedName>
        <fullName evidence="5">UDP-glycosyltransferases domain-containing protein</fullName>
    </recommendedName>
</protein>
<keyword evidence="2" id="KW-0328">Glycosyltransferase</keyword>